<organism evidence="2">
    <name type="scientific">Pararge aegeria</name>
    <name type="common">speckled wood butterfly</name>
    <dbReference type="NCBI Taxonomy" id="116150"/>
    <lineage>
        <taxon>Eukaryota</taxon>
        <taxon>Metazoa</taxon>
        <taxon>Ecdysozoa</taxon>
        <taxon>Arthropoda</taxon>
        <taxon>Hexapoda</taxon>
        <taxon>Insecta</taxon>
        <taxon>Pterygota</taxon>
        <taxon>Neoptera</taxon>
        <taxon>Endopterygota</taxon>
        <taxon>Lepidoptera</taxon>
        <taxon>Glossata</taxon>
        <taxon>Ditrysia</taxon>
        <taxon>Papilionoidea</taxon>
        <taxon>Nymphalidae</taxon>
        <taxon>Satyrinae</taxon>
        <taxon>Satyrini</taxon>
        <taxon>Parargina</taxon>
        <taxon>Pararge</taxon>
    </lineage>
</organism>
<feature type="non-terminal residue" evidence="2">
    <location>
        <position position="75"/>
    </location>
</feature>
<evidence type="ECO:0000256" key="1">
    <source>
        <dbReference type="SAM" id="MobiDB-lite"/>
    </source>
</evidence>
<proteinExistence type="predicted"/>
<feature type="region of interest" description="Disordered" evidence="1">
    <location>
        <begin position="1"/>
        <end position="51"/>
    </location>
</feature>
<reference evidence="2" key="2">
    <citation type="submission" date="2013-05" db="EMBL/GenBank/DDBJ databases">
        <authorList>
            <person name="Carter J.-M."/>
            <person name="Baker S.C."/>
            <person name="Pink R."/>
            <person name="Carter D.R.F."/>
            <person name="Collins A."/>
            <person name="Tomlin J."/>
            <person name="Gibbs M."/>
            <person name="Breuker C.J."/>
        </authorList>
    </citation>
    <scope>NUCLEOTIDE SEQUENCE</scope>
    <source>
        <tissue evidence="2">Ovary</tissue>
    </source>
</reference>
<reference evidence="2" key="1">
    <citation type="journal article" date="2013" name="BMC Genomics">
        <title>Unscrambling butterfly oogenesis.</title>
        <authorList>
            <person name="Carter J.M."/>
            <person name="Baker S.C."/>
            <person name="Pink R."/>
            <person name="Carter D.R."/>
            <person name="Collins A."/>
            <person name="Tomlin J."/>
            <person name="Gibbs M."/>
            <person name="Breuker C.J."/>
        </authorList>
    </citation>
    <scope>NUCLEOTIDE SEQUENCE</scope>
    <source>
        <tissue evidence="2">Ovary</tissue>
    </source>
</reference>
<accession>S4NSS6</accession>
<dbReference type="EMBL" id="GAIX01010729">
    <property type="protein sequence ID" value="JAA81831.1"/>
    <property type="molecule type" value="Transcribed_RNA"/>
</dbReference>
<sequence length="75" mass="8246">MLSKPLAGPNMTPAHTHERPHNEITANQVIPHAHHNQYDSMPPTGQPINSFSLNDIEMANKKLYASNNDTSSTAL</sequence>
<name>S4NSS6_9NEOP</name>
<evidence type="ECO:0000313" key="2">
    <source>
        <dbReference type="EMBL" id="JAA81831.1"/>
    </source>
</evidence>
<protein>
    <submittedName>
        <fullName evidence="2">Uncharacterized protein</fullName>
    </submittedName>
</protein>
<dbReference type="AlphaFoldDB" id="S4NSS6"/>